<keyword evidence="3" id="KW-1185">Reference proteome</keyword>
<dbReference type="Proteomes" id="UP000663829">
    <property type="component" value="Unassembled WGS sequence"/>
</dbReference>
<dbReference type="EMBL" id="CAJNOQ010000436">
    <property type="protein sequence ID" value="CAF0800848.1"/>
    <property type="molecule type" value="Genomic_DNA"/>
</dbReference>
<evidence type="ECO:0000313" key="3">
    <source>
        <dbReference type="Proteomes" id="UP000663829"/>
    </source>
</evidence>
<organism evidence="1 3">
    <name type="scientific">Didymodactylos carnosus</name>
    <dbReference type="NCBI Taxonomy" id="1234261"/>
    <lineage>
        <taxon>Eukaryota</taxon>
        <taxon>Metazoa</taxon>
        <taxon>Spiralia</taxon>
        <taxon>Gnathifera</taxon>
        <taxon>Rotifera</taxon>
        <taxon>Eurotatoria</taxon>
        <taxon>Bdelloidea</taxon>
        <taxon>Philodinida</taxon>
        <taxon>Philodinidae</taxon>
        <taxon>Didymodactylos</taxon>
    </lineage>
</organism>
<accession>A0A813SY39</accession>
<sequence>MRYLPESHLERKTNDRRINLRMTHFQPEDGVVVEDDDELFEFVANITARIIPTTIKSNVAPIAKHKHLRLLQPRHKLG</sequence>
<dbReference type="EMBL" id="CAJOBC010000437">
    <property type="protein sequence ID" value="CAF3585999.1"/>
    <property type="molecule type" value="Genomic_DNA"/>
</dbReference>
<protein>
    <submittedName>
        <fullName evidence="1">Uncharacterized protein</fullName>
    </submittedName>
</protein>
<comment type="caution">
    <text evidence="1">The sequence shown here is derived from an EMBL/GenBank/DDBJ whole genome shotgun (WGS) entry which is preliminary data.</text>
</comment>
<dbReference type="Proteomes" id="UP000681722">
    <property type="component" value="Unassembled WGS sequence"/>
</dbReference>
<gene>
    <name evidence="1" type="ORF">GPM918_LOCUS3505</name>
    <name evidence="2" type="ORF">SRO942_LOCUS3513</name>
</gene>
<reference evidence="1" key="1">
    <citation type="submission" date="2021-02" db="EMBL/GenBank/DDBJ databases">
        <authorList>
            <person name="Nowell W R."/>
        </authorList>
    </citation>
    <scope>NUCLEOTIDE SEQUENCE</scope>
</reference>
<name>A0A813SY39_9BILA</name>
<evidence type="ECO:0000313" key="2">
    <source>
        <dbReference type="EMBL" id="CAF3585999.1"/>
    </source>
</evidence>
<proteinExistence type="predicted"/>
<evidence type="ECO:0000313" key="1">
    <source>
        <dbReference type="EMBL" id="CAF0800848.1"/>
    </source>
</evidence>
<dbReference type="AlphaFoldDB" id="A0A813SY39"/>